<dbReference type="Gene3D" id="2.120.10.10">
    <property type="match status" value="1"/>
</dbReference>
<reference evidence="1 2" key="2">
    <citation type="submission" date="2020-04" db="EMBL/GenBank/DDBJ databases">
        <title>Complete genome sequence of Alteromonas pelagimontana 5.12T.</title>
        <authorList>
            <person name="Sinha R.K."/>
            <person name="Krishnan K.P."/>
            <person name="Kurian J.P."/>
        </authorList>
    </citation>
    <scope>NUCLEOTIDE SEQUENCE [LARGE SCALE GENOMIC DNA]</scope>
    <source>
        <strain evidence="1 2">5.12</strain>
    </source>
</reference>
<dbReference type="RefSeq" id="WP_075610619.1">
    <property type="nucleotide sequence ID" value="NZ_CP052766.1"/>
</dbReference>
<dbReference type="OrthoDB" id="20875at2"/>
<accession>A0A6M4MI82</accession>
<keyword evidence="2" id="KW-1185">Reference proteome</keyword>
<gene>
    <name evidence="1" type="ORF">CA267_014145</name>
</gene>
<dbReference type="EMBL" id="CP052766">
    <property type="protein sequence ID" value="QJR81816.1"/>
    <property type="molecule type" value="Genomic_DNA"/>
</dbReference>
<reference evidence="2" key="1">
    <citation type="submission" date="2014-12" db="EMBL/GenBank/DDBJ databases">
        <title>Complete genome sequence of a multi-drug resistant Klebsiella pneumoniae.</title>
        <authorList>
            <person name="Hua X."/>
            <person name="Chen Q."/>
            <person name="Li X."/>
            <person name="Feng Y."/>
            <person name="Ruan Z."/>
            <person name="Yu Y."/>
        </authorList>
    </citation>
    <scope>NUCLEOTIDE SEQUENCE [LARGE SCALE GENOMIC DNA]</scope>
    <source>
        <strain evidence="2">5.12</strain>
    </source>
</reference>
<dbReference type="KEGG" id="apel:CA267_014145"/>
<evidence type="ECO:0000313" key="1">
    <source>
        <dbReference type="EMBL" id="QJR81816.1"/>
    </source>
</evidence>
<dbReference type="AlphaFoldDB" id="A0A6M4MI82"/>
<sequence length="181" mass="20898">MYKNILKIISTDRISSRSAHSAFTDLCEFNGRLICCYRQATNHVSGDGYLEVSRFSADYRVVERQKIVEINFDLRDPKMSIGPDGKIWLTAFARKHASESGHRSTTMMSWFSSDGISWSSKHEFGPSHWWLWRVRWHNSKAFSMAYNRALDRLDLYSGHPGKQMFLQTPHALSKYPSGDPT</sequence>
<organism evidence="1 2">
    <name type="scientific">Alteromonas pelagimontana</name>
    <dbReference type="NCBI Taxonomy" id="1858656"/>
    <lineage>
        <taxon>Bacteria</taxon>
        <taxon>Pseudomonadati</taxon>
        <taxon>Pseudomonadota</taxon>
        <taxon>Gammaproteobacteria</taxon>
        <taxon>Alteromonadales</taxon>
        <taxon>Alteromonadaceae</taxon>
        <taxon>Alteromonas/Salinimonas group</taxon>
        <taxon>Alteromonas</taxon>
    </lineage>
</organism>
<protein>
    <recommendedName>
        <fullName evidence="3">Exo-alpha-sialidase</fullName>
    </recommendedName>
</protein>
<proteinExistence type="predicted"/>
<dbReference type="Proteomes" id="UP000219285">
    <property type="component" value="Chromosome"/>
</dbReference>
<name>A0A6M4MI82_9ALTE</name>
<evidence type="ECO:0008006" key="3">
    <source>
        <dbReference type="Google" id="ProtNLM"/>
    </source>
</evidence>
<evidence type="ECO:0000313" key="2">
    <source>
        <dbReference type="Proteomes" id="UP000219285"/>
    </source>
</evidence>